<organism evidence="4 5">
    <name type="scientific">Candidatus Entotheonella gemina</name>
    <dbReference type="NCBI Taxonomy" id="1429439"/>
    <lineage>
        <taxon>Bacteria</taxon>
        <taxon>Pseudomonadati</taxon>
        <taxon>Nitrospinota/Tectimicrobiota group</taxon>
        <taxon>Candidatus Tectimicrobiota</taxon>
        <taxon>Candidatus Entotheonellia</taxon>
        <taxon>Candidatus Entotheonellales</taxon>
        <taxon>Candidatus Entotheonellaceae</taxon>
        <taxon>Candidatus Entotheonella</taxon>
    </lineage>
</organism>
<dbReference type="InterPro" id="IPR036388">
    <property type="entry name" value="WH-like_DNA-bd_sf"/>
</dbReference>
<dbReference type="GO" id="GO:0003677">
    <property type="term" value="F:DNA binding"/>
    <property type="evidence" value="ECO:0007669"/>
    <property type="project" value="UniProtKB-UniRule"/>
</dbReference>
<proteinExistence type="predicted"/>
<dbReference type="AlphaFoldDB" id="W4LJ59"/>
<dbReference type="SMART" id="SM00862">
    <property type="entry name" value="Trans_reg_C"/>
    <property type="match status" value="1"/>
</dbReference>
<sequence length="231" mass="25367">MIYLFGEYVLDTARRELTCEESPVKLERKAYQVLVYLIEQRERLVTKDELLEHIWPDTYVNDSAVARCIRDIRRALGERRDASQVIQTRYGHGYRFVAEVITHAAVAPQPPSTPNTAIAATACGPFMTPPMFSAVPIAKDLPLSAPRACHACAHLNPLAAHFCMVCGTILETACETPAAVPPPASGMDRPVGRKLVTVLVCALPATLTEGQELDNLQDALDTICTLIRQTV</sequence>
<evidence type="ECO:0000259" key="3">
    <source>
        <dbReference type="PROSITE" id="PS51755"/>
    </source>
</evidence>
<dbReference type="Gene3D" id="1.10.10.10">
    <property type="entry name" value="Winged helix-like DNA-binding domain superfamily/Winged helix DNA-binding domain"/>
    <property type="match status" value="1"/>
</dbReference>
<dbReference type="EMBL" id="AZHX01001974">
    <property type="protein sequence ID" value="ETW98143.1"/>
    <property type="molecule type" value="Genomic_DNA"/>
</dbReference>
<dbReference type="GO" id="GO:0000160">
    <property type="term" value="P:phosphorelay signal transduction system"/>
    <property type="evidence" value="ECO:0007669"/>
    <property type="project" value="InterPro"/>
</dbReference>
<dbReference type="HOGENOM" id="CLU_1197999_0_0_7"/>
<reference evidence="4 5" key="1">
    <citation type="journal article" date="2014" name="Nature">
        <title>An environmental bacterial taxon with a large and distinct metabolic repertoire.</title>
        <authorList>
            <person name="Wilson M.C."/>
            <person name="Mori T."/>
            <person name="Ruckert C."/>
            <person name="Uria A.R."/>
            <person name="Helf M.J."/>
            <person name="Takada K."/>
            <person name="Gernert C."/>
            <person name="Steffens U.A."/>
            <person name="Heycke N."/>
            <person name="Schmitt S."/>
            <person name="Rinke C."/>
            <person name="Helfrich E.J."/>
            <person name="Brachmann A.O."/>
            <person name="Gurgui C."/>
            <person name="Wakimoto T."/>
            <person name="Kracht M."/>
            <person name="Crusemann M."/>
            <person name="Hentschel U."/>
            <person name="Abe I."/>
            <person name="Matsunaga S."/>
            <person name="Kalinowski J."/>
            <person name="Takeyama H."/>
            <person name="Piel J."/>
        </authorList>
    </citation>
    <scope>NUCLEOTIDE SEQUENCE [LARGE SCALE GENOMIC DNA]</scope>
    <source>
        <strain evidence="5">TSY2</strain>
    </source>
</reference>
<dbReference type="CDD" id="cd00383">
    <property type="entry name" value="trans_reg_C"/>
    <property type="match status" value="1"/>
</dbReference>
<feature type="DNA-binding region" description="OmpR/PhoB-type" evidence="2">
    <location>
        <begin position="1"/>
        <end position="98"/>
    </location>
</feature>
<dbReference type="GO" id="GO:0006355">
    <property type="term" value="P:regulation of DNA-templated transcription"/>
    <property type="evidence" value="ECO:0007669"/>
    <property type="project" value="InterPro"/>
</dbReference>
<evidence type="ECO:0000256" key="1">
    <source>
        <dbReference type="ARBA" id="ARBA00023125"/>
    </source>
</evidence>
<name>W4LJ59_9BACT</name>
<evidence type="ECO:0000256" key="2">
    <source>
        <dbReference type="PROSITE-ProRule" id="PRU01091"/>
    </source>
</evidence>
<keyword evidence="1 2" id="KW-0238">DNA-binding</keyword>
<feature type="domain" description="OmpR/PhoB-type" evidence="3">
    <location>
        <begin position="1"/>
        <end position="98"/>
    </location>
</feature>
<dbReference type="InterPro" id="IPR016032">
    <property type="entry name" value="Sig_transdc_resp-reg_C-effctor"/>
</dbReference>
<dbReference type="InterPro" id="IPR001867">
    <property type="entry name" value="OmpR/PhoB-type_DNA-bd"/>
</dbReference>
<dbReference type="Proteomes" id="UP000019140">
    <property type="component" value="Unassembled WGS sequence"/>
</dbReference>
<accession>W4LJ59</accession>
<keyword evidence="5" id="KW-1185">Reference proteome</keyword>
<gene>
    <name evidence="4" type="ORF">ETSY2_43240</name>
</gene>
<dbReference type="Pfam" id="PF00486">
    <property type="entry name" value="Trans_reg_C"/>
    <property type="match status" value="1"/>
</dbReference>
<dbReference type="SUPFAM" id="SSF46894">
    <property type="entry name" value="C-terminal effector domain of the bipartite response regulators"/>
    <property type="match status" value="1"/>
</dbReference>
<comment type="caution">
    <text evidence="4">The sequence shown here is derived from an EMBL/GenBank/DDBJ whole genome shotgun (WGS) entry which is preliminary data.</text>
</comment>
<dbReference type="PROSITE" id="PS51755">
    <property type="entry name" value="OMPR_PHOB"/>
    <property type="match status" value="1"/>
</dbReference>
<evidence type="ECO:0000313" key="4">
    <source>
        <dbReference type="EMBL" id="ETW98143.1"/>
    </source>
</evidence>
<dbReference type="PATRIC" id="fig|1429439.4.peg.7234"/>
<protein>
    <recommendedName>
        <fullName evidence="3">OmpR/PhoB-type domain-containing protein</fullName>
    </recommendedName>
</protein>
<evidence type="ECO:0000313" key="5">
    <source>
        <dbReference type="Proteomes" id="UP000019140"/>
    </source>
</evidence>